<dbReference type="VEuPathDB" id="VectorBase:AALB014687"/>
<evidence type="ECO:0000313" key="2">
    <source>
        <dbReference type="Proteomes" id="UP000069272"/>
    </source>
</evidence>
<sequence>MLQGCLLTCLPDQLLTNTFCSEPSMLTMRLCCPATDQYYNLLAGGIQKTRRVEVRKKKKIDQWRQRFLTLLLRSKHCTSPMVFFFY</sequence>
<organism evidence="1 2">
    <name type="scientific">Anopheles albimanus</name>
    <name type="common">New world malaria mosquito</name>
    <dbReference type="NCBI Taxonomy" id="7167"/>
    <lineage>
        <taxon>Eukaryota</taxon>
        <taxon>Metazoa</taxon>
        <taxon>Ecdysozoa</taxon>
        <taxon>Arthropoda</taxon>
        <taxon>Hexapoda</taxon>
        <taxon>Insecta</taxon>
        <taxon>Pterygota</taxon>
        <taxon>Neoptera</taxon>
        <taxon>Endopterygota</taxon>
        <taxon>Diptera</taxon>
        <taxon>Nematocera</taxon>
        <taxon>Culicoidea</taxon>
        <taxon>Culicidae</taxon>
        <taxon>Anophelinae</taxon>
        <taxon>Anopheles</taxon>
    </lineage>
</organism>
<dbReference type="EnsemblMetazoa" id="AALB014687-RA">
    <property type="protein sequence ID" value="AALB014687-PA"/>
    <property type="gene ID" value="AALB014687"/>
</dbReference>
<accession>A0A182FYJ9</accession>
<dbReference type="AlphaFoldDB" id="A0A182FYJ9"/>
<evidence type="ECO:0000313" key="1">
    <source>
        <dbReference type="EnsemblMetazoa" id="AALB014687-PA"/>
    </source>
</evidence>
<protein>
    <submittedName>
        <fullName evidence="1">Uncharacterized protein</fullName>
    </submittedName>
</protein>
<reference evidence="1 2" key="1">
    <citation type="journal article" date="2017" name="G3 (Bethesda)">
        <title>The Physical Genome Mapping of Anopheles albimanus Corrected Scaffold Misassemblies and Identified Interarm Rearrangements in Genus Anopheles.</title>
        <authorList>
            <person name="Artemov G.N."/>
            <person name="Peery A.N."/>
            <person name="Jiang X."/>
            <person name="Tu Z."/>
            <person name="Stegniy V.N."/>
            <person name="Sharakhova M.V."/>
            <person name="Sharakhov I.V."/>
        </authorList>
    </citation>
    <scope>NUCLEOTIDE SEQUENCE [LARGE SCALE GENOMIC DNA]</scope>
    <source>
        <strain evidence="1 2">ALBI9_A</strain>
    </source>
</reference>
<name>A0A182FYJ9_ANOAL</name>
<keyword evidence="2" id="KW-1185">Reference proteome</keyword>
<proteinExistence type="predicted"/>
<reference evidence="1" key="2">
    <citation type="submission" date="2022-08" db="UniProtKB">
        <authorList>
            <consortium name="EnsemblMetazoa"/>
        </authorList>
    </citation>
    <scope>IDENTIFICATION</scope>
    <source>
        <strain evidence="1">STECLA/ALBI9_A</strain>
    </source>
</reference>
<dbReference type="Proteomes" id="UP000069272">
    <property type="component" value="Chromosome 3R"/>
</dbReference>